<sequence length="242" mass="26171">MDEEKKRGERCEENADRPSAAADPAGNAGREVAATAAEMHSGPETAAETLPPDVFTRDFGDPDPAALREEILFRVKNPLGEREARALADYSSRKFTICFAICIPVIFLLLAWALGFADHDLAFGIAMCVIAAASIPAVVIGFPALVRKNTVRSLVSADAEAEFIVTETKILSRAFRGDRVFSSAELNVGQLVRAVGYKNYLFVYISNTQAYILDTACFTVGTPEDFAEYLRSHGVPVFGKGG</sequence>
<gene>
    <name evidence="3" type="ORF">H9728_02625</name>
</gene>
<keyword evidence="2" id="KW-1133">Transmembrane helix</keyword>
<evidence type="ECO:0000313" key="3">
    <source>
        <dbReference type="EMBL" id="HIY77916.1"/>
    </source>
</evidence>
<keyword evidence="2" id="KW-0812">Transmembrane</keyword>
<evidence type="ECO:0000256" key="1">
    <source>
        <dbReference type="SAM" id="MobiDB-lite"/>
    </source>
</evidence>
<proteinExistence type="predicted"/>
<feature type="compositionally biased region" description="Basic and acidic residues" evidence="1">
    <location>
        <begin position="1"/>
        <end position="16"/>
    </location>
</feature>
<dbReference type="EMBL" id="DXCO01000020">
    <property type="protein sequence ID" value="HIY77916.1"/>
    <property type="molecule type" value="Genomic_DNA"/>
</dbReference>
<name>A0A9D1Z6R3_9FIRM</name>
<evidence type="ECO:0000256" key="2">
    <source>
        <dbReference type="SAM" id="Phobius"/>
    </source>
</evidence>
<reference evidence="3" key="2">
    <citation type="submission" date="2021-04" db="EMBL/GenBank/DDBJ databases">
        <authorList>
            <person name="Gilroy R."/>
        </authorList>
    </citation>
    <scope>NUCLEOTIDE SEQUENCE</scope>
    <source>
        <strain evidence="3">CHK199-9574</strain>
    </source>
</reference>
<accession>A0A9D1Z6R3</accession>
<protein>
    <submittedName>
        <fullName evidence="3">YcxB family protein</fullName>
    </submittedName>
</protein>
<evidence type="ECO:0000313" key="4">
    <source>
        <dbReference type="Proteomes" id="UP000824135"/>
    </source>
</evidence>
<feature type="transmembrane region" description="Helical" evidence="2">
    <location>
        <begin position="121"/>
        <end position="146"/>
    </location>
</feature>
<reference evidence="3" key="1">
    <citation type="journal article" date="2021" name="PeerJ">
        <title>Extensive microbial diversity within the chicken gut microbiome revealed by metagenomics and culture.</title>
        <authorList>
            <person name="Gilroy R."/>
            <person name="Ravi A."/>
            <person name="Getino M."/>
            <person name="Pursley I."/>
            <person name="Horton D.L."/>
            <person name="Alikhan N.F."/>
            <person name="Baker D."/>
            <person name="Gharbi K."/>
            <person name="Hall N."/>
            <person name="Watson M."/>
            <person name="Adriaenssens E.M."/>
            <person name="Foster-Nyarko E."/>
            <person name="Jarju S."/>
            <person name="Secka A."/>
            <person name="Antonio M."/>
            <person name="Oren A."/>
            <person name="Chaudhuri R.R."/>
            <person name="La Ragione R."/>
            <person name="Hildebrand F."/>
            <person name="Pallen M.J."/>
        </authorList>
    </citation>
    <scope>NUCLEOTIDE SEQUENCE</scope>
    <source>
        <strain evidence="3">CHK199-9574</strain>
    </source>
</reference>
<dbReference type="Proteomes" id="UP000824135">
    <property type="component" value="Unassembled WGS sequence"/>
</dbReference>
<dbReference type="AlphaFoldDB" id="A0A9D1Z6R3"/>
<comment type="caution">
    <text evidence="3">The sequence shown here is derived from an EMBL/GenBank/DDBJ whole genome shotgun (WGS) entry which is preliminary data.</text>
</comment>
<feature type="transmembrane region" description="Helical" evidence="2">
    <location>
        <begin position="95"/>
        <end position="115"/>
    </location>
</feature>
<keyword evidence="2" id="KW-0472">Membrane</keyword>
<feature type="region of interest" description="Disordered" evidence="1">
    <location>
        <begin position="1"/>
        <end position="54"/>
    </location>
</feature>
<organism evidence="3 4">
    <name type="scientific">Candidatus Borkfalkia excrementavium</name>
    <dbReference type="NCBI Taxonomy" id="2838505"/>
    <lineage>
        <taxon>Bacteria</taxon>
        <taxon>Bacillati</taxon>
        <taxon>Bacillota</taxon>
        <taxon>Clostridia</taxon>
        <taxon>Christensenellales</taxon>
        <taxon>Christensenellaceae</taxon>
        <taxon>Candidatus Borkfalkia</taxon>
    </lineage>
</organism>